<sequence>MRISGKGFFSDIYSDLETGERIRTFSYPLEGDMYLFIDLPYAYLYEQDGLI</sequence>
<dbReference type="EMBL" id="AP021906">
    <property type="protein sequence ID" value="BBP88910.1"/>
    <property type="molecule type" value="Genomic_DNA"/>
</dbReference>
<reference evidence="2 3" key="1">
    <citation type="submission" date="2019-12" db="EMBL/GenBank/DDBJ databases">
        <title>Full genome sequence of a Bacillus safensis strain isolated from commercially available natto in Indonesia.</title>
        <authorList>
            <person name="Yoshida M."/>
            <person name="Uomi M."/>
            <person name="Waturangi D."/>
            <person name="Ekaputri J.J."/>
            <person name="Setiamarga D.H.E."/>
        </authorList>
    </citation>
    <scope>NUCLEOTIDE SEQUENCE [LARGE SCALE GENOMIC DNA]</scope>
    <source>
        <strain evidence="2 3">IDN1</strain>
    </source>
</reference>
<dbReference type="Gene3D" id="3.30.450.20">
    <property type="entry name" value="PAS domain"/>
    <property type="match status" value="1"/>
</dbReference>
<proteinExistence type="predicted"/>
<gene>
    <name evidence="2" type="ORF">BsIDN1_25280</name>
</gene>
<organism evidence="2 3">
    <name type="scientific">Bacillus safensis</name>
    <dbReference type="NCBI Taxonomy" id="561879"/>
    <lineage>
        <taxon>Bacteria</taxon>
        <taxon>Bacillati</taxon>
        <taxon>Bacillota</taxon>
        <taxon>Bacilli</taxon>
        <taxon>Bacillales</taxon>
        <taxon>Bacillaceae</taxon>
        <taxon>Bacillus</taxon>
    </lineage>
</organism>
<dbReference type="Pfam" id="PF10388">
    <property type="entry name" value="YkuI_C"/>
    <property type="match status" value="1"/>
</dbReference>
<dbReference type="Proteomes" id="UP000464658">
    <property type="component" value="Chromosome"/>
</dbReference>
<evidence type="ECO:0000259" key="1">
    <source>
        <dbReference type="Pfam" id="PF10388"/>
    </source>
</evidence>
<dbReference type="InterPro" id="IPR018842">
    <property type="entry name" value="YkuI_C"/>
</dbReference>
<dbReference type="InterPro" id="IPR029151">
    <property type="entry name" value="Sensor-like_sf"/>
</dbReference>
<feature type="domain" description="YkuI C-terminal" evidence="1">
    <location>
        <begin position="1"/>
        <end position="51"/>
    </location>
</feature>
<dbReference type="SUPFAM" id="SSF103190">
    <property type="entry name" value="Sensory domain-like"/>
    <property type="match status" value="1"/>
</dbReference>
<accession>A0A5S9M5P2</accession>
<name>A0A5S9M5P2_BACIA</name>
<evidence type="ECO:0000313" key="2">
    <source>
        <dbReference type="EMBL" id="BBP88910.1"/>
    </source>
</evidence>
<evidence type="ECO:0000313" key="3">
    <source>
        <dbReference type="Proteomes" id="UP000464658"/>
    </source>
</evidence>
<protein>
    <recommendedName>
        <fullName evidence="1">YkuI C-terminal domain-containing protein</fullName>
    </recommendedName>
</protein>
<dbReference type="AlphaFoldDB" id="A0A5S9M5P2"/>